<dbReference type="SUPFAM" id="SSF53474">
    <property type="entry name" value="alpha/beta-Hydrolases"/>
    <property type="match status" value="1"/>
</dbReference>
<organism evidence="4 5">
    <name type="scientific">Labedella phragmitis</name>
    <dbReference type="NCBI Taxonomy" id="2498849"/>
    <lineage>
        <taxon>Bacteria</taxon>
        <taxon>Bacillati</taxon>
        <taxon>Actinomycetota</taxon>
        <taxon>Actinomycetes</taxon>
        <taxon>Micrococcales</taxon>
        <taxon>Microbacteriaceae</taxon>
        <taxon>Labedella</taxon>
    </lineage>
</organism>
<dbReference type="EMBL" id="RZNB01000005">
    <property type="protein sequence ID" value="RWZ49731.1"/>
    <property type="molecule type" value="Genomic_DNA"/>
</dbReference>
<dbReference type="PANTHER" id="PTHR48081">
    <property type="entry name" value="AB HYDROLASE SUPERFAMILY PROTEIN C4A8.06C"/>
    <property type="match status" value="1"/>
</dbReference>
<evidence type="ECO:0000256" key="1">
    <source>
        <dbReference type="ARBA" id="ARBA00022801"/>
    </source>
</evidence>
<evidence type="ECO:0000259" key="3">
    <source>
        <dbReference type="Pfam" id="PF20434"/>
    </source>
</evidence>
<protein>
    <submittedName>
        <fullName evidence="4">Alpha/beta hydrolase</fullName>
    </submittedName>
</protein>
<feature type="compositionally biased region" description="Basic residues" evidence="2">
    <location>
        <begin position="201"/>
        <end position="210"/>
    </location>
</feature>
<dbReference type="Proteomes" id="UP000288547">
    <property type="component" value="Unassembled WGS sequence"/>
</dbReference>
<dbReference type="InterPro" id="IPR029058">
    <property type="entry name" value="AB_hydrolase_fold"/>
</dbReference>
<evidence type="ECO:0000256" key="2">
    <source>
        <dbReference type="SAM" id="MobiDB-lite"/>
    </source>
</evidence>
<feature type="domain" description="BD-FAE-like" evidence="3">
    <location>
        <begin position="270"/>
        <end position="472"/>
    </location>
</feature>
<dbReference type="AlphaFoldDB" id="A0A3S4DE51"/>
<dbReference type="GO" id="GO:0016787">
    <property type="term" value="F:hydrolase activity"/>
    <property type="evidence" value="ECO:0007669"/>
    <property type="project" value="UniProtKB-KW"/>
</dbReference>
<dbReference type="Pfam" id="PF20434">
    <property type="entry name" value="BD-FAE"/>
    <property type="match status" value="1"/>
</dbReference>
<keyword evidence="5" id="KW-1185">Reference proteome</keyword>
<reference evidence="4 5" key="1">
    <citation type="submission" date="2018-12" db="EMBL/GenBank/DDBJ databases">
        <authorList>
            <person name="Li F."/>
        </authorList>
    </citation>
    <scope>NUCLEOTIDE SEQUENCE [LARGE SCALE GENOMIC DNA]</scope>
    <source>
        <strain evidence="4 5">11W25H-1</strain>
    </source>
</reference>
<dbReference type="Gene3D" id="3.40.50.1820">
    <property type="entry name" value="alpha/beta hydrolase"/>
    <property type="match status" value="1"/>
</dbReference>
<dbReference type="OrthoDB" id="9803828at2"/>
<feature type="compositionally biased region" description="Basic residues" evidence="2">
    <location>
        <begin position="50"/>
        <end position="62"/>
    </location>
</feature>
<gene>
    <name evidence="4" type="ORF">ELQ90_12295</name>
</gene>
<feature type="region of interest" description="Disordered" evidence="2">
    <location>
        <begin position="126"/>
        <end position="213"/>
    </location>
</feature>
<evidence type="ECO:0000313" key="4">
    <source>
        <dbReference type="EMBL" id="RWZ49731.1"/>
    </source>
</evidence>
<comment type="caution">
    <text evidence="4">The sequence shown here is derived from an EMBL/GenBank/DDBJ whole genome shotgun (WGS) entry which is preliminary data.</text>
</comment>
<dbReference type="InterPro" id="IPR049492">
    <property type="entry name" value="BD-FAE-like_dom"/>
</dbReference>
<keyword evidence="1 4" id="KW-0378">Hydrolase</keyword>
<feature type="region of interest" description="Disordered" evidence="2">
    <location>
        <begin position="47"/>
        <end position="75"/>
    </location>
</feature>
<dbReference type="PANTHER" id="PTHR48081:SF13">
    <property type="entry name" value="ALPHA_BETA HYDROLASE"/>
    <property type="match status" value="1"/>
</dbReference>
<proteinExistence type="predicted"/>
<accession>A0A3S4DE51</accession>
<sequence length="512" mass="55116">MVPGPRTGRDGARLPPRHLHEVGVPLGGDCGGVGIVEERLLLRLAGGGGRPHHGRCARHRRAREPPRSHAGPGPRCAECRLDRRTLAAVRPVARLEPRHHPRGLSRVRGLTRAVPLVTPRRGRRVCDRAGRRAQPRHPGGAANGRGRARRSRDRPHRLPVQRVDVSGRHRGDTRLLRRAPPHGDLLADPRDGPVRATRSPPRGRRVRTRRAAAERSIGRRAAAGAVVFLAALTGCTAEPSVAGIVPPSSDYAGVAFVDDVDFGAPQGVLLDICLPDDVEEDAPAVVSVHGGGWRQGDKAQRPWRDTCAWLASEGFVVFQPNYRLAPDHPYPAAIEDVSRAVRWARQNAQVERFGHDPERIGAFGDSAGGNLVSLLGTRGEGPRTVGTRVDAVVELSAPIDLTLAGTALGGLSSDFQRVQLDYLGCASYDDCRIAADASPVTSVDASDPPFFVAHSTDEFIPVEQAEAFVARLEEAGIEAEFVPVAGSGHALAILDDDLRERIATWLHEQLDA</sequence>
<feature type="compositionally biased region" description="Basic residues" evidence="2">
    <location>
        <begin position="146"/>
        <end position="159"/>
    </location>
</feature>
<feature type="compositionally biased region" description="Basic and acidic residues" evidence="2">
    <location>
        <begin position="165"/>
        <end position="175"/>
    </location>
</feature>
<evidence type="ECO:0000313" key="5">
    <source>
        <dbReference type="Proteomes" id="UP000288547"/>
    </source>
</evidence>
<dbReference type="InterPro" id="IPR050300">
    <property type="entry name" value="GDXG_lipolytic_enzyme"/>
</dbReference>
<name>A0A3S4DE51_9MICO</name>